<reference evidence="1" key="2">
    <citation type="journal article" date="2008" name="Genome Biol.">
        <title>Improved genome assembly and evidence-based global gene model set for the chordate Ciona intestinalis: new insight into intron and operon populations.</title>
        <authorList>
            <person name="Satou Y."/>
            <person name="Mineta K."/>
            <person name="Ogasawara M."/>
            <person name="Sasakura Y."/>
            <person name="Shoguchi E."/>
            <person name="Ueno K."/>
            <person name="Yamada L."/>
            <person name="Matsumoto J."/>
            <person name="Wasserscheid J."/>
            <person name="Dewar K."/>
            <person name="Wiley G.B."/>
            <person name="Macmil S.L."/>
            <person name="Roe B.A."/>
            <person name="Zeller R.W."/>
            <person name="Hastings K.E."/>
            <person name="Lemaire P."/>
            <person name="Lindquist E."/>
            <person name="Endo T."/>
            <person name="Hotta K."/>
            <person name="Inaba K."/>
        </authorList>
    </citation>
    <scope>NUCLEOTIDE SEQUENCE [LARGE SCALE GENOMIC DNA]</scope>
    <source>
        <strain evidence="1">wild type</strain>
    </source>
</reference>
<evidence type="ECO:0000313" key="1">
    <source>
        <dbReference type="Ensembl" id="ENSCINP00000035093.1"/>
    </source>
</evidence>
<keyword evidence="2" id="KW-1185">Reference proteome</keyword>
<organism evidence="1 2">
    <name type="scientific">Ciona intestinalis</name>
    <name type="common">Transparent sea squirt</name>
    <name type="synonym">Ascidia intestinalis</name>
    <dbReference type="NCBI Taxonomy" id="7719"/>
    <lineage>
        <taxon>Eukaryota</taxon>
        <taxon>Metazoa</taxon>
        <taxon>Chordata</taxon>
        <taxon>Tunicata</taxon>
        <taxon>Ascidiacea</taxon>
        <taxon>Phlebobranchia</taxon>
        <taxon>Cionidae</taxon>
        <taxon>Ciona</taxon>
    </lineage>
</organism>
<dbReference type="Ensembl" id="ENSCINT00000033821.1">
    <property type="protein sequence ID" value="ENSCINP00000035093.1"/>
    <property type="gene ID" value="ENSCING00000023777.1"/>
</dbReference>
<dbReference type="HOGENOM" id="CLU_3359375_0_0_1"/>
<reference evidence="2" key="1">
    <citation type="journal article" date="2002" name="Science">
        <title>The draft genome of Ciona intestinalis: insights into chordate and vertebrate origins.</title>
        <authorList>
            <person name="Dehal P."/>
            <person name="Satou Y."/>
            <person name="Campbell R.K."/>
            <person name="Chapman J."/>
            <person name="Degnan B."/>
            <person name="De Tomaso A."/>
            <person name="Davidson B."/>
            <person name="Di Gregorio A."/>
            <person name="Gelpke M."/>
            <person name="Goodstein D.M."/>
            <person name="Harafuji N."/>
            <person name="Hastings K.E."/>
            <person name="Ho I."/>
            <person name="Hotta K."/>
            <person name="Huang W."/>
            <person name="Kawashima T."/>
            <person name="Lemaire P."/>
            <person name="Martinez D."/>
            <person name="Meinertzhagen I.A."/>
            <person name="Necula S."/>
            <person name="Nonaka M."/>
            <person name="Putnam N."/>
            <person name="Rash S."/>
            <person name="Saiga H."/>
            <person name="Satake M."/>
            <person name="Terry A."/>
            <person name="Yamada L."/>
            <person name="Wang H.G."/>
            <person name="Awazu S."/>
            <person name="Azumi K."/>
            <person name="Boore J."/>
            <person name="Branno M."/>
            <person name="Chin-Bow S."/>
            <person name="DeSantis R."/>
            <person name="Doyle S."/>
            <person name="Francino P."/>
            <person name="Keys D.N."/>
            <person name="Haga S."/>
            <person name="Hayashi H."/>
            <person name="Hino K."/>
            <person name="Imai K.S."/>
            <person name="Inaba K."/>
            <person name="Kano S."/>
            <person name="Kobayashi K."/>
            <person name="Kobayashi M."/>
            <person name="Lee B.I."/>
            <person name="Makabe K.W."/>
            <person name="Manohar C."/>
            <person name="Matassi G."/>
            <person name="Medina M."/>
            <person name="Mochizuki Y."/>
            <person name="Mount S."/>
            <person name="Morishita T."/>
            <person name="Miura S."/>
            <person name="Nakayama A."/>
            <person name="Nishizaka S."/>
            <person name="Nomoto H."/>
            <person name="Ohta F."/>
            <person name="Oishi K."/>
            <person name="Rigoutsos I."/>
            <person name="Sano M."/>
            <person name="Sasaki A."/>
            <person name="Sasakura Y."/>
            <person name="Shoguchi E."/>
            <person name="Shin-i T."/>
            <person name="Spagnuolo A."/>
            <person name="Stainier D."/>
            <person name="Suzuki M.M."/>
            <person name="Tassy O."/>
            <person name="Takatori N."/>
            <person name="Tokuoka M."/>
            <person name="Yagi K."/>
            <person name="Yoshizaki F."/>
            <person name="Wada S."/>
            <person name="Zhang C."/>
            <person name="Hyatt P.D."/>
            <person name="Larimer F."/>
            <person name="Detter C."/>
            <person name="Doggett N."/>
            <person name="Glavina T."/>
            <person name="Hawkins T."/>
            <person name="Richardson P."/>
            <person name="Lucas S."/>
            <person name="Kohara Y."/>
            <person name="Levine M."/>
            <person name="Satoh N."/>
            <person name="Rokhsar D.S."/>
        </authorList>
    </citation>
    <scope>NUCLEOTIDE SEQUENCE [LARGE SCALE GENOMIC DNA]</scope>
</reference>
<dbReference type="AlphaFoldDB" id="H2XZK9"/>
<dbReference type="InParanoid" id="H2XZK9"/>
<sequence length="36" mass="3984">MGGPARIHNCLMTRVELLWNNARTLIKYNVASGGII</sequence>
<proteinExistence type="predicted"/>
<dbReference type="EMBL" id="EAAA01001620">
    <property type="status" value="NOT_ANNOTATED_CDS"/>
    <property type="molecule type" value="Genomic_DNA"/>
</dbReference>
<protein>
    <submittedName>
        <fullName evidence="1">Uncharacterized protein</fullName>
    </submittedName>
</protein>
<dbReference type="Proteomes" id="UP000008144">
    <property type="component" value="Chromosome 3"/>
</dbReference>
<name>H2XZK9_CIOIN</name>
<reference evidence="1" key="4">
    <citation type="submission" date="2025-09" db="UniProtKB">
        <authorList>
            <consortium name="Ensembl"/>
        </authorList>
    </citation>
    <scope>IDENTIFICATION</scope>
</reference>
<accession>H2XZK9</accession>
<evidence type="ECO:0000313" key="2">
    <source>
        <dbReference type="Proteomes" id="UP000008144"/>
    </source>
</evidence>
<reference evidence="1" key="3">
    <citation type="submission" date="2025-08" db="UniProtKB">
        <authorList>
            <consortium name="Ensembl"/>
        </authorList>
    </citation>
    <scope>IDENTIFICATION</scope>
</reference>